<dbReference type="GO" id="GO:0005886">
    <property type="term" value="C:plasma membrane"/>
    <property type="evidence" value="ECO:0007669"/>
    <property type="project" value="InterPro"/>
</dbReference>
<name>A0A8S1BTP9_9INSE</name>
<feature type="compositionally biased region" description="Pro residues" evidence="6">
    <location>
        <begin position="775"/>
        <end position="797"/>
    </location>
</feature>
<feature type="domain" description="TMC" evidence="8">
    <location>
        <begin position="531"/>
        <end position="642"/>
    </location>
</feature>
<feature type="transmembrane region" description="Helical" evidence="7">
    <location>
        <begin position="408"/>
        <end position="433"/>
    </location>
</feature>
<sequence length="797" mass="91117">MSGSGGADRKSKKGNRAQVWEEAGGEFYQESYPGATTSTSNENADTADAAAHRDAAAHLATMLPSKQAQHTMGKATTRRSRNEGKQSTRKRTGNRSRFNTVRRESNINDVHVSVLPDFAVENIPNEERTWEEIMQIKAMPVNMAQKRELKAKLKSATKLRLQGFEQLKWQRRKFWQRCKSNWKEFYTKLELWQGSLKTIEGNFGIGVVSYFLFVKWLMFLNIIIFALTFFLIVLPSAILEPGQLGQCDPAAEDENNTSIACCADKYQNYTSSNNFFYDLVQGTGWMEKTLLFYGYYTNDIYTLNKEYKLFYDLPFAYLVTALLYFLVSLIAIVKSAARGFRERIIEGEGQFYQYCNLIFGGWDFCIDKLKGAENKHKAIYNEIKGCLEAERLETEKQNRSKKEKCQLLFSRSMVNTGIIVLLLVSMVTIYLVFTLSRSLLREYQKAEKHFLLFFEFMPSLMIVSLNLLLPLLFSFLVTFERYSPIVVVRITLLRTIFLRLSSLGVLGASIYRLVSCDRRNGCNCEEEVPLCWETYVGQQFYKLAVTNALTGIAVTFFVNFPRAMLAKHFENCRFLKFIGEQQFELPNHVLDVVYSQTLCWIGSFYSPLLPAFAVIHCFLTFYVKKFACLINSRPPSQVYRTSRSNYMFMAVLLISFVAAAIAVGYSLAEVKPSRACGPFKGDEPVWNTVKLSFAKLPSWIQGFAFFLGTAGFTMPTIVILLLALYYYNAVTAANRQMVLVLRRQLVLEGHDKQFLLSRLSTIIKQQQQERLKNAIPPPPSEFDTLLPPPPPEVMNSS</sequence>
<feature type="transmembrane region" description="Helical" evidence="7">
    <location>
        <begin position="703"/>
        <end position="727"/>
    </location>
</feature>
<accession>A0A8S1BTP9</accession>
<dbReference type="InterPro" id="IPR038900">
    <property type="entry name" value="TMC"/>
</dbReference>
<keyword evidence="10" id="KW-1185">Reference proteome</keyword>
<dbReference type="Pfam" id="PF07810">
    <property type="entry name" value="TMC"/>
    <property type="match status" value="1"/>
</dbReference>
<feature type="region of interest" description="Disordered" evidence="6">
    <location>
        <begin position="1"/>
        <end position="49"/>
    </location>
</feature>
<evidence type="ECO:0000256" key="3">
    <source>
        <dbReference type="ARBA" id="ARBA00022692"/>
    </source>
</evidence>
<evidence type="ECO:0000313" key="10">
    <source>
        <dbReference type="Proteomes" id="UP000494165"/>
    </source>
</evidence>
<proteinExistence type="inferred from homology"/>
<protein>
    <recommendedName>
        <fullName evidence="8">TMC domain-containing protein</fullName>
    </recommendedName>
</protein>
<evidence type="ECO:0000256" key="1">
    <source>
        <dbReference type="ARBA" id="ARBA00004141"/>
    </source>
</evidence>
<evidence type="ECO:0000256" key="7">
    <source>
        <dbReference type="SAM" id="Phobius"/>
    </source>
</evidence>
<gene>
    <name evidence="9" type="ORF">CLODIP_2_CD15449</name>
</gene>
<evidence type="ECO:0000256" key="4">
    <source>
        <dbReference type="ARBA" id="ARBA00022989"/>
    </source>
</evidence>
<feature type="transmembrane region" description="Helical" evidence="7">
    <location>
        <begin position="453"/>
        <end position="479"/>
    </location>
</feature>
<feature type="region of interest" description="Disordered" evidence="6">
    <location>
        <begin position="62"/>
        <end position="97"/>
    </location>
</feature>
<organism evidence="9 10">
    <name type="scientific">Cloeon dipterum</name>
    <dbReference type="NCBI Taxonomy" id="197152"/>
    <lineage>
        <taxon>Eukaryota</taxon>
        <taxon>Metazoa</taxon>
        <taxon>Ecdysozoa</taxon>
        <taxon>Arthropoda</taxon>
        <taxon>Hexapoda</taxon>
        <taxon>Insecta</taxon>
        <taxon>Pterygota</taxon>
        <taxon>Palaeoptera</taxon>
        <taxon>Ephemeroptera</taxon>
        <taxon>Pisciforma</taxon>
        <taxon>Baetidae</taxon>
        <taxon>Cloeon</taxon>
    </lineage>
</organism>
<dbReference type="InterPro" id="IPR012496">
    <property type="entry name" value="TMC_dom"/>
</dbReference>
<dbReference type="PANTHER" id="PTHR23302">
    <property type="entry name" value="TRANSMEMBRANE CHANNEL-RELATED"/>
    <property type="match status" value="1"/>
</dbReference>
<feature type="transmembrane region" description="Helical" evidence="7">
    <location>
        <begin position="207"/>
        <end position="234"/>
    </location>
</feature>
<keyword evidence="4 7" id="KW-1133">Transmembrane helix</keyword>
<feature type="transmembrane region" description="Helical" evidence="7">
    <location>
        <begin position="604"/>
        <end position="623"/>
    </location>
</feature>
<feature type="transmembrane region" description="Helical" evidence="7">
    <location>
        <begin position="644"/>
        <end position="665"/>
    </location>
</feature>
<feature type="compositionally biased region" description="Polar residues" evidence="6">
    <location>
        <begin position="34"/>
        <end position="43"/>
    </location>
</feature>
<comment type="similarity">
    <text evidence="2">Belongs to the TMC family.</text>
</comment>
<comment type="subcellular location">
    <subcellularLocation>
        <location evidence="1">Membrane</location>
        <topology evidence="1">Multi-pass membrane protein</topology>
    </subcellularLocation>
</comment>
<keyword evidence="3 7" id="KW-0812">Transmembrane</keyword>
<feature type="region of interest" description="Disordered" evidence="6">
    <location>
        <begin position="773"/>
        <end position="797"/>
    </location>
</feature>
<reference evidence="9 10" key="1">
    <citation type="submission" date="2020-04" db="EMBL/GenBank/DDBJ databases">
        <authorList>
            <person name="Alioto T."/>
            <person name="Alioto T."/>
            <person name="Gomez Garrido J."/>
        </authorList>
    </citation>
    <scope>NUCLEOTIDE SEQUENCE [LARGE SCALE GENOMIC DNA]</scope>
</reference>
<dbReference type="OrthoDB" id="1936208at2759"/>
<dbReference type="AlphaFoldDB" id="A0A8S1BTP9"/>
<evidence type="ECO:0000256" key="2">
    <source>
        <dbReference type="ARBA" id="ARBA00006510"/>
    </source>
</evidence>
<evidence type="ECO:0000259" key="8">
    <source>
        <dbReference type="Pfam" id="PF07810"/>
    </source>
</evidence>
<evidence type="ECO:0000256" key="5">
    <source>
        <dbReference type="ARBA" id="ARBA00023136"/>
    </source>
</evidence>
<comment type="caution">
    <text evidence="9">The sequence shown here is derived from an EMBL/GenBank/DDBJ whole genome shotgun (WGS) entry which is preliminary data.</text>
</comment>
<evidence type="ECO:0000313" key="9">
    <source>
        <dbReference type="EMBL" id="CAB3362866.1"/>
    </source>
</evidence>
<keyword evidence="5 7" id="KW-0472">Membrane</keyword>
<evidence type="ECO:0000256" key="6">
    <source>
        <dbReference type="SAM" id="MobiDB-lite"/>
    </source>
</evidence>
<dbReference type="GO" id="GO:0008381">
    <property type="term" value="F:mechanosensitive monoatomic ion channel activity"/>
    <property type="evidence" value="ECO:0007669"/>
    <property type="project" value="TreeGrafter"/>
</dbReference>
<feature type="transmembrane region" description="Helical" evidence="7">
    <location>
        <begin position="315"/>
        <end position="333"/>
    </location>
</feature>
<dbReference type="Proteomes" id="UP000494165">
    <property type="component" value="Unassembled WGS sequence"/>
</dbReference>
<dbReference type="EMBL" id="CADEPI010000010">
    <property type="protein sequence ID" value="CAB3362866.1"/>
    <property type="molecule type" value="Genomic_DNA"/>
</dbReference>
<dbReference type="PANTHER" id="PTHR23302:SF24">
    <property type="entry name" value="TMC DOMAIN-CONTAINING PROTEIN"/>
    <property type="match status" value="1"/>
</dbReference>